<feature type="domain" description="LysM" evidence="6">
    <location>
        <begin position="353"/>
        <end position="398"/>
    </location>
</feature>
<dbReference type="EMBL" id="JABCKV010000079">
    <property type="protein sequence ID" value="KAG5644213.1"/>
    <property type="molecule type" value="Genomic_DNA"/>
</dbReference>
<feature type="region of interest" description="Disordered" evidence="4">
    <location>
        <begin position="250"/>
        <end position="280"/>
    </location>
</feature>
<dbReference type="PANTHER" id="PTHR34997:SF1">
    <property type="entry name" value="PEPTIDOGLYCAN-BINDING LYSIN DOMAIN"/>
    <property type="match status" value="1"/>
</dbReference>
<dbReference type="PROSITE" id="PS51782">
    <property type="entry name" value="LYSM"/>
    <property type="match status" value="3"/>
</dbReference>
<accession>A0A9P7G615</accession>
<dbReference type="Pfam" id="PF10342">
    <property type="entry name" value="Kre9_KNH"/>
    <property type="match status" value="1"/>
</dbReference>
<feature type="domain" description="LysM" evidence="6">
    <location>
        <begin position="199"/>
        <end position="244"/>
    </location>
</feature>
<keyword evidence="8" id="KW-1185">Reference proteome</keyword>
<dbReference type="InterPro" id="IPR052210">
    <property type="entry name" value="LysM1-like"/>
</dbReference>
<organism evidence="7 8">
    <name type="scientific">Asterophora parasitica</name>
    <dbReference type="NCBI Taxonomy" id="117018"/>
    <lineage>
        <taxon>Eukaryota</taxon>
        <taxon>Fungi</taxon>
        <taxon>Dikarya</taxon>
        <taxon>Basidiomycota</taxon>
        <taxon>Agaricomycotina</taxon>
        <taxon>Agaricomycetes</taxon>
        <taxon>Agaricomycetidae</taxon>
        <taxon>Agaricales</taxon>
        <taxon>Tricholomatineae</taxon>
        <taxon>Lyophyllaceae</taxon>
        <taxon>Asterophora</taxon>
    </lineage>
</organism>
<evidence type="ECO:0000256" key="3">
    <source>
        <dbReference type="ARBA" id="ARBA00023026"/>
    </source>
</evidence>
<reference evidence="7" key="2">
    <citation type="submission" date="2021-10" db="EMBL/GenBank/DDBJ databases">
        <title>Phylogenomics reveals ancestral predisposition of the termite-cultivated fungus Termitomyces towards a domesticated lifestyle.</title>
        <authorList>
            <person name="Auxier B."/>
            <person name="Grum-Grzhimaylo A."/>
            <person name="Cardenas M.E."/>
            <person name="Lodge J.D."/>
            <person name="Laessoe T."/>
            <person name="Pedersen O."/>
            <person name="Smith M.E."/>
            <person name="Kuyper T.W."/>
            <person name="Franco-Molano E.A."/>
            <person name="Baroni T.J."/>
            <person name="Aanen D.K."/>
        </authorList>
    </citation>
    <scope>NUCLEOTIDE SEQUENCE</scope>
    <source>
        <strain evidence="7">AP01</strain>
        <tissue evidence="7">Mycelium</tissue>
    </source>
</reference>
<dbReference type="CDD" id="cd00118">
    <property type="entry name" value="LysM"/>
    <property type="match status" value="2"/>
</dbReference>
<dbReference type="Pfam" id="PF01476">
    <property type="entry name" value="LysM"/>
    <property type="match status" value="2"/>
</dbReference>
<name>A0A9P7G615_9AGAR</name>
<dbReference type="PANTHER" id="PTHR34997">
    <property type="entry name" value="AM15"/>
    <property type="match status" value="1"/>
</dbReference>
<keyword evidence="3" id="KW-0843">Virulence</keyword>
<keyword evidence="2 5" id="KW-0732">Signal</keyword>
<dbReference type="InterPro" id="IPR036779">
    <property type="entry name" value="LysM_dom_sf"/>
</dbReference>
<feature type="signal peptide" evidence="5">
    <location>
        <begin position="1"/>
        <end position="26"/>
    </location>
</feature>
<evidence type="ECO:0000256" key="1">
    <source>
        <dbReference type="ARBA" id="ARBA00022669"/>
    </source>
</evidence>
<evidence type="ECO:0000256" key="2">
    <source>
        <dbReference type="ARBA" id="ARBA00022729"/>
    </source>
</evidence>
<evidence type="ECO:0000313" key="7">
    <source>
        <dbReference type="EMBL" id="KAG5644213.1"/>
    </source>
</evidence>
<evidence type="ECO:0000256" key="5">
    <source>
        <dbReference type="SAM" id="SignalP"/>
    </source>
</evidence>
<dbReference type="GO" id="GO:0008061">
    <property type="term" value="F:chitin binding"/>
    <property type="evidence" value="ECO:0007669"/>
    <property type="project" value="UniProtKB-KW"/>
</dbReference>
<comment type="caution">
    <text evidence="7">The sequence shown here is derived from an EMBL/GenBank/DDBJ whole genome shotgun (WGS) entry which is preliminary data.</text>
</comment>
<proteinExistence type="predicted"/>
<sequence>LYVSFSQLLTMLLSLVLLACGLIARADVFPNYPAADILRSGSTCRIGWAGDTSSRTAWKDMSIQFMTGDNYNMVHITTVATGQDGTVDGSFTWTCPEVTPNSAIYFYQFRSPHTPNYQWTTRFTIASSSGQTTPPLESTQPNGALIPWGIGALKNPSAAIPPPVFTPTPTPTKATTTTSAPTVTATPTNVAPGVVSGCTSFFTETNLLCWQIFSQFGITQQDFEAWNGGANVCNTLQSGLAYCVARTAPSTSKAPSTSTTSSTSTTPSTPTNPASPISTPTNVAPNVVPRCTAFFTETNLFCYEIAAKFGISVDDFQAWNGGSSVCNTLQTGLAYCVAALPANAASGVVPGCRSFFTETNLLCYQIADKFGITVAQFQSWNGGSNVCNVLETGVAYCVVGPASGSPAPAPTSPVPAPTSTAPAPAATPTNVAAGVVPGCTKFFTETDLLCYQIAANFGITVAQVREFFS</sequence>
<keyword evidence="1" id="KW-0147">Chitin-binding</keyword>
<dbReference type="Gene3D" id="3.10.350.10">
    <property type="entry name" value="LysM domain"/>
    <property type="match status" value="3"/>
</dbReference>
<evidence type="ECO:0000256" key="4">
    <source>
        <dbReference type="SAM" id="MobiDB-lite"/>
    </source>
</evidence>
<dbReference type="InterPro" id="IPR018392">
    <property type="entry name" value="LysM"/>
</dbReference>
<dbReference type="PRINTS" id="PR01217">
    <property type="entry name" value="PRICHEXTENSN"/>
</dbReference>
<gene>
    <name evidence="7" type="ORF">DXG03_008876</name>
</gene>
<dbReference type="AlphaFoldDB" id="A0A9P7G615"/>
<feature type="non-terminal residue" evidence="7">
    <location>
        <position position="469"/>
    </location>
</feature>
<evidence type="ECO:0000259" key="6">
    <source>
        <dbReference type="PROSITE" id="PS51782"/>
    </source>
</evidence>
<protein>
    <recommendedName>
        <fullName evidence="6">LysM domain-containing protein</fullName>
    </recommendedName>
</protein>
<dbReference type="InterPro" id="IPR018466">
    <property type="entry name" value="Kre9/Knh1-like_N"/>
</dbReference>
<feature type="domain" description="LysM" evidence="6">
    <location>
        <begin position="292"/>
        <end position="337"/>
    </location>
</feature>
<feature type="chain" id="PRO_5040454681" description="LysM domain-containing protein" evidence="5">
    <location>
        <begin position="27"/>
        <end position="469"/>
    </location>
</feature>
<dbReference type="OrthoDB" id="2432613at2759"/>
<evidence type="ECO:0000313" key="8">
    <source>
        <dbReference type="Proteomes" id="UP000775547"/>
    </source>
</evidence>
<dbReference type="Proteomes" id="UP000775547">
    <property type="component" value="Unassembled WGS sequence"/>
</dbReference>
<reference evidence="7" key="1">
    <citation type="submission" date="2020-07" db="EMBL/GenBank/DDBJ databases">
        <authorList>
            <person name="Nieuwenhuis M."/>
            <person name="Van De Peppel L.J.J."/>
        </authorList>
    </citation>
    <scope>NUCLEOTIDE SEQUENCE</scope>
    <source>
        <strain evidence="7">AP01</strain>
        <tissue evidence="7">Mycelium</tissue>
    </source>
</reference>